<keyword evidence="4 12" id="KW-0808">Transferase</keyword>
<dbReference type="GO" id="GO:0004747">
    <property type="term" value="F:ribokinase activity"/>
    <property type="evidence" value="ECO:0007669"/>
    <property type="project" value="UniProtKB-UniRule"/>
</dbReference>
<feature type="binding site" evidence="12">
    <location>
        <position position="142"/>
    </location>
    <ligand>
        <name>substrate</name>
    </ligand>
</feature>
<dbReference type="GO" id="GO:0019303">
    <property type="term" value="P:D-ribose catabolic process"/>
    <property type="evidence" value="ECO:0007669"/>
    <property type="project" value="UniProtKB-UniRule"/>
</dbReference>
<sequence>MTNKVVILGSTNVDQFLTVERYAKPGETLHVEKGQKLYGGGKGANQAIATARMGAETTFISKVGKDGLADFMFDDFKEAGMNIDYILESETEDTGQAFITVDAEGSNTIYVYGGANMAITPEDVDKAASKIKEADYVAAQLEVPVPAIIQAFKIAREAGVTTVLNPAPAEKLPEELLSLIDVIVPNEFEAEILSGVPVADEKSMAQNADYFLDLGVKVVVITLGEQGTYYAVEGDSGLVKAYTVQAVDTTAAGDTFIGAFVSRFEVNKMNLVEAIDYANKAASLTVQKPGAQASIPLVSEVDNI</sequence>
<comment type="similarity">
    <text evidence="1">Belongs to the carbohydrate kinase pfkB family.</text>
</comment>
<evidence type="ECO:0000256" key="7">
    <source>
        <dbReference type="ARBA" id="ARBA00022777"/>
    </source>
</evidence>
<comment type="cofactor">
    <cofactor evidence="12">
        <name>Mg(2+)</name>
        <dbReference type="ChEBI" id="CHEBI:18420"/>
    </cofactor>
    <text evidence="12">Requires a divalent cation, most likely magnesium in vivo, as an electrophilic catalyst to aid phosphoryl group transfer. It is the chelate of the metal and the nucleotide that is the actual substrate.</text>
</comment>
<evidence type="ECO:0000256" key="9">
    <source>
        <dbReference type="ARBA" id="ARBA00022842"/>
    </source>
</evidence>
<comment type="catalytic activity">
    <reaction evidence="12">
        <text>D-ribose + ATP = D-ribose 5-phosphate + ADP + H(+)</text>
        <dbReference type="Rhea" id="RHEA:13697"/>
        <dbReference type="ChEBI" id="CHEBI:15378"/>
        <dbReference type="ChEBI" id="CHEBI:30616"/>
        <dbReference type="ChEBI" id="CHEBI:47013"/>
        <dbReference type="ChEBI" id="CHEBI:78346"/>
        <dbReference type="ChEBI" id="CHEBI:456216"/>
        <dbReference type="EC" id="2.7.1.15"/>
    </reaction>
</comment>
<keyword evidence="10 12" id="KW-0630">Potassium</keyword>
<name>A0A143PDT4_9STAP</name>
<feature type="binding site" evidence="12">
    <location>
        <begin position="222"/>
        <end position="227"/>
    </location>
    <ligand>
        <name>ATP</name>
        <dbReference type="ChEBI" id="CHEBI:30616"/>
    </ligand>
</feature>
<dbReference type="RefSeq" id="WP_047132043.1">
    <property type="nucleotide sequence ID" value="NZ_CP015114.1"/>
</dbReference>
<evidence type="ECO:0000256" key="1">
    <source>
        <dbReference type="ARBA" id="ARBA00005380"/>
    </source>
</evidence>
<dbReference type="Pfam" id="PF00294">
    <property type="entry name" value="PfkB"/>
    <property type="match status" value="1"/>
</dbReference>
<dbReference type="PRINTS" id="PR00990">
    <property type="entry name" value="RIBOKINASE"/>
</dbReference>
<evidence type="ECO:0000256" key="3">
    <source>
        <dbReference type="ARBA" id="ARBA00016943"/>
    </source>
</evidence>
<dbReference type="PROSITE" id="PS00584">
    <property type="entry name" value="PFKB_KINASES_2"/>
    <property type="match status" value="1"/>
</dbReference>
<keyword evidence="11 12" id="KW-0119">Carbohydrate metabolism</keyword>
<feature type="binding site" evidence="12">
    <location>
        <position position="254"/>
    </location>
    <ligand>
        <name>substrate</name>
    </ligand>
</feature>
<dbReference type="GO" id="GO:0005829">
    <property type="term" value="C:cytosol"/>
    <property type="evidence" value="ECO:0007669"/>
    <property type="project" value="TreeGrafter"/>
</dbReference>
<evidence type="ECO:0000313" key="15">
    <source>
        <dbReference type="EMBL" id="RZI02423.1"/>
    </source>
</evidence>
<evidence type="ECO:0000256" key="6">
    <source>
        <dbReference type="ARBA" id="ARBA00022741"/>
    </source>
</evidence>
<evidence type="ECO:0000313" key="17">
    <source>
        <dbReference type="Proteomes" id="UP000595942"/>
    </source>
</evidence>
<keyword evidence="5 12" id="KW-0479">Metal-binding</keyword>
<feature type="binding site" evidence="12">
    <location>
        <begin position="12"/>
        <end position="14"/>
    </location>
    <ligand>
        <name>substrate</name>
    </ligand>
</feature>
<gene>
    <name evidence="12 15" type="primary">rbsK</name>
    <name evidence="15" type="ORF">EIG99_06280</name>
    <name evidence="14" type="ORF">I6J05_10360</name>
</gene>
<evidence type="ECO:0000256" key="12">
    <source>
        <dbReference type="HAMAP-Rule" id="MF_01987"/>
    </source>
</evidence>
<dbReference type="EMBL" id="CP068073">
    <property type="protein sequence ID" value="QQS82302.1"/>
    <property type="molecule type" value="Genomic_DNA"/>
</dbReference>
<feature type="binding site" evidence="12">
    <location>
        <position position="288"/>
    </location>
    <ligand>
        <name>K(+)</name>
        <dbReference type="ChEBI" id="CHEBI:29103"/>
    </ligand>
</feature>
<evidence type="ECO:0000313" key="14">
    <source>
        <dbReference type="EMBL" id="QQS82302.1"/>
    </source>
</evidence>
<comment type="activity regulation">
    <text evidence="12">Activated by a monovalent cation that binds near, but not in, the active site. The most likely occupant of the site in vivo is potassium. Ion binding induces a conformational change that may alter substrate affinity.</text>
</comment>
<dbReference type="InterPro" id="IPR011877">
    <property type="entry name" value="Ribokinase"/>
</dbReference>
<dbReference type="InterPro" id="IPR029056">
    <property type="entry name" value="Ribokinase-like"/>
</dbReference>
<feature type="binding site" evidence="12">
    <location>
        <position position="186"/>
    </location>
    <ligand>
        <name>ATP</name>
        <dbReference type="ChEBI" id="CHEBI:30616"/>
    </ligand>
</feature>
<keyword evidence="8 12" id="KW-0067">ATP-binding</keyword>
<comment type="caution">
    <text evidence="12">Lacks conserved residue(s) required for the propagation of feature annotation.</text>
</comment>
<dbReference type="AlphaFoldDB" id="A0A143PDT4"/>
<dbReference type="Proteomes" id="UP000595942">
    <property type="component" value="Chromosome"/>
</dbReference>
<feature type="binding site" evidence="12">
    <location>
        <position position="248"/>
    </location>
    <ligand>
        <name>K(+)</name>
        <dbReference type="ChEBI" id="CHEBI:29103"/>
    </ligand>
</feature>
<dbReference type="Gene3D" id="3.40.1190.20">
    <property type="match status" value="1"/>
</dbReference>
<proteinExistence type="inferred from homology"/>
<feature type="binding site" evidence="12">
    <location>
        <position position="294"/>
    </location>
    <ligand>
        <name>K(+)</name>
        <dbReference type="ChEBI" id="CHEBI:29103"/>
    </ligand>
</feature>
<dbReference type="InterPro" id="IPR002173">
    <property type="entry name" value="Carboh/pur_kinase_PfkB_CS"/>
</dbReference>
<feature type="domain" description="Carbohydrate kinase PfkB" evidence="13">
    <location>
        <begin position="3"/>
        <end position="296"/>
    </location>
</feature>
<feature type="binding site" evidence="12">
    <location>
        <position position="250"/>
    </location>
    <ligand>
        <name>K(+)</name>
        <dbReference type="ChEBI" id="CHEBI:29103"/>
    </ligand>
</feature>
<dbReference type="GO" id="GO:0046872">
    <property type="term" value="F:metal ion binding"/>
    <property type="evidence" value="ECO:0007669"/>
    <property type="project" value="UniProtKB-KW"/>
</dbReference>
<reference evidence="14 17" key="2">
    <citation type="submission" date="2021-01" db="EMBL/GenBank/DDBJ databases">
        <title>FDA dAtabase for Regulatory Grade micrObial Sequences (FDA-ARGOS): Supporting development and validation of Infectious Disease Dx tests.</title>
        <authorList>
            <person name="Sproer C."/>
            <person name="Gronow S."/>
            <person name="Severitt S."/>
            <person name="Schroder I."/>
            <person name="Tallon L."/>
            <person name="Sadzewicz L."/>
            <person name="Zhao X."/>
            <person name="Boylan J."/>
            <person name="Ott S."/>
            <person name="Bowen H."/>
            <person name="Vavikolanu K."/>
            <person name="Mehta A."/>
            <person name="Aluvathingal J."/>
            <person name="Nadendla S."/>
            <person name="Lowell S."/>
            <person name="Myers T."/>
            <person name="Yan Y."/>
            <person name="Sichtig H."/>
        </authorList>
    </citation>
    <scope>NUCLEOTIDE SEQUENCE [LARGE SCALE GENOMIC DNA]</scope>
    <source>
        <strain evidence="14 17">FDAARGOS_1148</strain>
    </source>
</reference>
<feature type="active site" description="Proton acceptor" evidence="12">
    <location>
        <position position="254"/>
    </location>
</feature>
<evidence type="ECO:0000259" key="13">
    <source>
        <dbReference type="Pfam" id="PF00294"/>
    </source>
</evidence>
<feature type="binding site" evidence="12">
    <location>
        <position position="290"/>
    </location>
    <ligand>
        <name>K(+)</name>
        <dbReference type="ChEBI" id="CHEBI:29103"/>
    </ligand>
</feature>
<dbReference type="GeneID" id="93725327"/>
<dbReference type="InterPro" id="IPR002139">
    <property type="entry name" value="Ribo/fructo_kinase"/>
</dbReference>
<comment type="similarity">
    <text evidence="12">Belongs to the carbohydrate kinase PfkB family. Ribokinase subfamily.</text>
</comment>
<feature type="binding site" evidence="12">
    <location>
        <position position="285"/>
    </location>
    <ligand>
        <name>K(+)</name>
        <dbReference type="ChEBI" id="CHEBI:29103"/>
    </ligand>
</feature>
<evidence type="ECO:0000313" key="16">
    <source>
        <dbReference type="Proteomes" id="UP000293854"/>
    </source>
</evidence>
<evidence type="ECO:0000256" key="2">
    <source>
        <dbReference type="ARBA" id="ARBA00012035"/>
    </source>
</evidence>
<evidence type="ECO:0000256" key="4">
    <source>
        <dbReference type="ARBA" id="ARBA00022679"/>
    </source>
</evidence>
<dbReference type="NCBIfam" id="TIGR02152">
    <property type="entry name" value="D_ribokin_bact"/>
    <property type="match status" value="1"/>
</dbReference>
<evidence type="ECO:0000256" key="10">
    <source>
        <dbReference type="ARBA" id="ARBA00022958"/>
    </source>
</evidence>
<comment type="subcellular location">
    <subcellularLocation>
        <location evidence="12">Cytoplasm</location>
    </subcellularLocation>
</comment>
<dbReference type="InterPro" id="IPR011611">
    <property type="entry name" value="PfkB_dom"/>
</dbReference>
<comment type="subunit">
    <text evidence="12">Homodimer.</text>
</comment>
<dbReference type="CDD" id="cd01174">
    <property type="entry name" value="ribokinase"/>
    <property type="match status" value="1"/>
</dbReference>
<comment type="function">
    <text evidence="12">Catalyzes the phosphorylation of ribose at O-5 in a reaction requiring ATP and magnesium. The resulting D-ribose-5-phosphate can then be used either for sythesis of nucleotides, histidine, and tryptophan, or as a component of the pentose phosphate pathway.</text>
</comment>
<dbReference type="GO" id="GO:0005524">
    <property type="term" value="F:ATP binding"/>
    <property type="evidence" value="ECO:0007669"/>
    <property type="project" value="UniProtKB-UniRule"/>
</dbReference>
<feature type="binding site" evidence="12">
    <location>
        <begin position="253"/>
        <end position="254"/>
    </location>
    <ligand>
        <name>ATP</name>
        <dbReference type="ChEBI" id="CHEBI:30616"/>
    </ligand>
</feature>
<dbReference type="KEGG" id="scv:A4G25_08165"/>
<feature type="binding site" evidence="12">
    <location>
        <position position="279"/>
    </location>
    <ligand>
        <name>ATP</name>
        <dbReference type="ChEBI" id="CHEBI:30616"/>
    </ligand>
</feature>
<evidence type="ECO:0000256" key="5">
    <source>
        <dbReference type="ARBA" id="ARBA00022723"/>
    </source>
</evidence>
<reference evidence="15 16" key="1">
    <citation type="submission" date="2018-11" db="EMBL/GenBank/DDBJ databases">
        <title>Genomic profiling of Staphylococcus species from a Poultry farm system in KwaZulu-Natal, South Africa.</title>
        <authorList>
            <person name="Amoako D.G."/>
            <person name="Somboro A.M."/>
            <person name="Abia A.L.K."/>
            <person name="Bester L.A."/>
            <person name="Essack S.Y."/>
        </authorList>
    </citation>
    <scope>NUCLEOTIDE SEQUENCE [LARGE SCALE GENOMIC DNA]</scope>
    <source>
        <strain evidence="15 16">SA11</strain>
    </source>
</reference>
<feature type="binding site" evidence="12">
    <location>
        <begin position="41"/>
        <end position="45"/>
    </location>
    <ligand>
        <name>substrate</name>
    </ligand>
</feature>
<evidence type="ECO:0000256" key="11">
    <source>
        <dbReference type="ARBA" id="ARBA00023277"/>
    </source>
</evidence>
<dbReference type="PANTHER" id="PTHR10584:SF166">
    <property type="entry name" value="RIBOKINASE"/>
    <property type="match status" value="1"/>
</dbReference>
<comment type="pathway">
    <text evidence="12">Carbohydrate metabolism; D-ribose degradation; D-ribose 5-phosphate from beta-D-ribopyranose: step 2/2.</text>
</comment>
<dbReference type="PROSITE" id="PS00583">
    <property type="entry name" value="PFKB_KINASES_1"/>
    <property type="match status" value="1"/>
</dbReference>
<protein>
    <recommendedName>
        <fullName evidence="3 12">Ribokinase</fullName>
        <shortName evidence="12">RK</shortName>
        <ecNumber evidence="2 12">2.7.1.15</ecNumber>
    </recommendedName>
</protein>
<keyword evidence="6 12" id="KW-0547">Nucleotide-binding</keyword>
<dbReference type="Proteomes" id="UP000293854">
    <property type="component" value="Unassembled WGS sequence"/>
</dbReference>
<dbReference type="EC" id="2.7.1.15" evidence="2 12"/>
<dbReference type="PANTHER" id="PTHR10584">
    <property type="entry name" value="SUGAR KINASE"/>
    <property type="match status" value="1"/>
</dbReference>
<keyword evidence="17" id="KW-1185">Reference proteome</keyword>
<evidence type="ECO:0000256" key="8">
    <source>
        <dbReference type="ARBA" id="ARBA00022840"/>
    </source>
</evidence>
<organism evidence="15 16">
    <name type="scientific">Staphylococcus condimenti</name>
    <dbReference type="NCBI Taxonomy" id="70255"/>
    <lineage>
        <taxon>Bacteria</taxon>
        <taxon>Bacillati</taxon>
        <taxon>Bacillota</taxon>
        <taxon>Bacilli</taxon>
        <taxon>Bacillales</taxon>
        <taxon>Staphylococcaceae</taxon>
        <taxon>Staphylococcus</taxon>
    </lineage>
</organism>
<dbReference type="OrthoDB" id="9775849at2"/>
<accession>A0A143PDT4</accession>
<dbReference type="UniPathway" id="UPA00916">
    <property type="reaction ID" value="UER00889"/>
</dbReference>
<dbReference type="EMBL" id="RQTE01000102">
    <property type="protein sequence ID" value="RZI02423.1"/>
    <property type="molecule type" value="Genomic_DNA"/>
</dbReference>
<dbReference type="HAMAP" id="MF_01987">
    <property type="entry name" value="Ribokinase"/>
    <property type="match status" value="1"/>
</dbReference>
<keyword evidence="9 12" id="KW-0460">Magnesium</keyword>
<dbReference type="SUPFAM" id="SSF53613">
    <property type="entry name" value="Ribokinase-like"/>
    <property type="match status" value="1"/>
</dbReference>
<keyword evidence="12" id="KW-0963">Cytoplasm</keyword>
<keyword evidence="7 12" id="KW-0418">Kinase</keyword>